<dbReference type="InParanoid" id="A8NQ23"/>
<dbReference type="EMBL" id="AACS02000008">
    <property type="protein sequence ID" value="EAU86430.1"/>
    <property type="molecule type" value="Genomic_DNA"/>
</dbReference>
<evidence type="ECO:0000313" key="3">
    <source>
        <dbReference type="Proteomes" id="UP000001861"/>
    </source>
</evidence>
<dbReference type="VEuPathDB" id="FungiDB:CC1G_05424"/>
<keyword evidence="3" id="KW-1185">Reference proteome</keyword>
<organism evidence="2 3">
    <name type="scientific">Coprinopsis cinerea (strain Okayama-7 / 130 / ATCC MYA-4618 / FGSC 9003)</name>
    <name type="common">Inky cap fungus</name>
    <name type="synonym">Hormographiella aspergillata</name>
    <dbReference type="NCBI Taxonomy" id="240176"/>
    <lineage>
        <taxon>Eukaryota</taxon>
        <taxon>Fungi</taxon>
        <taxon>Dikarya</taxon>
        <taxon>Basidiomycota</taxon>
        <taxon>Agaricomycotina</taxon>
        <taxon>Agaricomycetes</taxon>
        <taxon>Agaricomycetidae</taxon>
        <taxon>Agaricales</taxon>
        <taxon>Agaricineae</taxon>
        <taxon>Psathyrellaceae</taxon>
        <taxon>Coprinopsis</taxon>
    </lineage>
</organism>
<comment type="caution">
    <text evidence="2">The sequence shown here is derived from an EMBL/GenBank/DDBJ whole genome shotgun (WGS) entry which is preliminary data.</text>
</comment>
<evidence type="ECO:0000256" key="1">
    <source>
        <dbReference type="SAM" id="SignalP"/>
    </source>
</evidence>
<dbReference type="AlphaFoldDB" id="A8NQ23"/>
<feature type="signal peptide" evidence="1">
    <location>
        <begin position="1"/>
        <end position="16"/>
    </location>
</feature>
<reference evidence="2 3" key="1">
    <citation type="journal article" date="2010" name="Proc. Natl. Acad. Sci. U.S.A.">
        <title>Insights into evolution of multicellular fungi from the assembled chromosomes of the mushroom Coprinopsis cinerea (Coprinus cinereus).</title>
        <authorList>
            <person name="Stajich J.E."/>
            <person name="Wilke S.K."/>
            <person name="Ahren D."/>
            <person name="Au C.H."/>
            <person name="Birren B.W."/>
            <person name="Borodovsky M."/>
            <person name="Burns C."/>
            <person name="Canback B."/>
            <person name="Casselton L.A."/>
            <person name="Cheng C.K."/>
            <person name="Deng J."/>
            <person name="Dietrich F.S."/>
            <person name="Fargo D.C."/>
            <person name="Farman M.L."/>
            <person name="Gathman A.C."/>
            <person name="Goldberg J."/>
            <person name="Guigo R."/>
            <person name="Hoegger P.J."/>
            <person name="Hooker J.B."/>
            <person name="Huggins A."/>
            <person name="James T.Y."/>
            <person name="Kamada T."/>
            <person name="Kilaru S."/>
            <person name="Kodira C."/>
            <person name="Kues U."/>
            <person name="Kupfer D."/>
            <person name="Kwan H.S."/>
            <person name="Lomsadze A."/>
            <person name="Li W."/>
            <person name="Lilly W.W."/>
            <person name="Ma L.J."/>
            <person name="Mackey A.J."/>
            <person name="Manning G."/>
            <person name="Martin F."/>
            <person name="Muraguchi H."/>
            <person name="Natvig D.O."/>
            <person name="Palmerini H."/>
            <person name="Ramesh M.A."/>
            <person name="Rehmeyer C.J."/>
            <person name="Roe B.A."/>
            <person name="Shenoy N."/>
            <person name="Stanke M."/>
            <person name="Ter-Hovhannisyan V."/>
            <person name="Tunlid A."/>
            <person name="Velagapudi R."/>
            <person name="Vision T.J."/>
            <person name="Zeng Q."/>
            <person name="Zolan M.E."/>
            <person name="Pukkila P.J."/>
        </authorList>
    </citation>
    <scope>NUCLEOTIDE SEQUENCE [LARGE SCALE GENOMIC DNA]</scope>
    <source>
        <strain evidence="3">Okayama-7 / 130 / ATCC MYA-4618 / FGSC 9003</strain>
    </source>
</reference>
<sequence>MAILAFVLLLISPTLSAPVGISNIFHRPEKCSVENAISMAAIKSLQNNALFLDEKFPPSAWATIKSLPAFEGKKTIDDVFPEKIQKKMKGYCKPLGTGVNPSPQPAPKDRYSEVMEEAMKRIVSGTVWVVSDQVWADGTPWWHIPRWRGLSSGSKAVTKAQLMNRKGEVVRELKL</sequence>
<dbReference type="RefSeq" id="XP_001835462.1">
    <property type="nucleotide sequence ID" value="XM_001835410.1"/>
</dbReference>
<proteinExistence type="predicted"/>
<evidence type="ECO:0000313" key="2">
    <source>
        <dbReference type="EMBL" id="EAU86430.1"/>
    </source>
</evidence>
<dbReference type="KEGG" id="cci:CC1G_05424"/>
<accession>A8NQ23</accession>
<feature type="chain" id="PRO_5002724762" evidence="1">
    <location>
        <begin position="17"/>
        <end position="175"/>
    </location>
</feature>
<dbReference type="GeneID" id="6011994"/>
<protein>
    <submittedName>
        <fullName evidence="2">Uncharacterized protein</fullName>
    </submittedName>
</protein>
<keyword evidence="1" id="KW-0732">Signal</keyword>
<gene>
    <name evidence="2" type="ORF">CC1G_05424</name>
</gene>
<name>A8NQ23_COPC7</name>
<dbReference type="Proteomes" id="UP000001861">
    <property type="component" value="Unassembled WGS sequence"/>
</dbReference>